<dbReference type="EMBL" id="JAAOYM010000001">
    <property type="protein sequence ID" value="NIJ12118.1"/>
    <property type="molecule type" value="Genomic_DNA"/>
</dbReference>
<dbReference type="RefSeq" id="WP_167165477.1">
    <property type="nucleotide sequence ID" value="NZ_JAAOYM010000001.1"/>
</dbReference>
<dbReference type="Proteomes" id="UP000545493">
    <property type="component" value="Unassembled WGS sequence"/>
</dbReference>
<evidence type="ECO:0000313" key="1">
    <source>
        <dbReference type="EMBL" id="NIJ12118.1"/>
    </source>
</evidence>
<protein>
    <submittedName>
        <fullName evidence="1">Asp-tRNA(Asn)/Glu-tRNA(Gln) amidotransferase A subunit family amidase</fullName>
    </submittedName>
</protein>
<evidence type="ECO:0000313" key="2">
    <source>
        <dbReference type="Proteomes" id="UP000545493"/>
    </source>
</evidence>
<accession>A0A7X5UQX2</accession>
<gene>
    <name evidence="1" type="ORF">FHU38_002462</name>
</gene>
<reference evidence="1 2" key="1">
    <citation type="submission" date="2020-03" db="EMBL/GenBank/DDBJ databases">
        <title>Sequencing the genomes of 1000 actinobacteria strains.</title>
        <authorList>
            <person name="Klenk H.-P."/>
        </authorList>
    </citation>
    <scope>NUCLEOTIDE SEQUENCE [LARGE SCALE GENOMIC DNA]</scope>
    <source>
        <strain evidence="1 2">DSM 45685</strain>
    </source>
</reference>
<name>A0A7X5UQX2_9PSEU</name>
<dbReference type="AlphaFoldDB" id="A0A7X5UQX2"/>
<keyword evidence="2" id="KW-1185">Reference proteome</keyword>
<organism evidence="1 2">
    <name type="scientific">Saccharomonospora amisosensis</name>
    <dbReference type="NCBI Taxonomy" id="1128677"/>
    <lineage>
        <taxon>Bacteria</taxon>
        <taxon>Bacillati</taxon>
        <taxon>Actinomycetota</taxon>
        <taxon>Actinomycetes</taxon>
        <taxon>Pseudonocardiales</taxon>
        <taxon>Pseudonocardiaceae</taxon>
        <taxon>Saccharomonospora</taxon>
    </lineage>
</organism>
<proteinExistence type="predicted"/>
<comment type="caution">
    <text evidence="1">The sequence shown here is derived from an EMBL/GenBank/DDBJ whole genome shotgun (WGS) entry which is preliminary data.</text>
</comment>
<keyword evidence="1" id="KW-0808">Transferase</keyword>
<sequence length="46" mass="5389">MPGDRARFPRRRPAQLIGPMFEDRTPLRLAELLEQKTRGFQVPEPN</sequence>
<dbReference type="GO" id="GO:0016740">
    <property type="term" value="F:transferase activity"/>
    <property type="evidence" value="ECO:0007669"/>
    <property type="project" value="UniProtKB-KW"/>
</dbReference>